<name>C6H1R6_AJECH</name>
<sequence length="138" mass="15384">MAAQAVRIGTIVVRTKTRARFRSDDKESRARKRMWSPRDPEAAEVRRDGHRNPAEEEVWGLGHAAWRPVSWPEFGQVGGLAPNPGIRITRRELAEGGKKGKGKEWERQCHPRPECQLGRILAGFGSVAGVKLLVLATI</sequence>
<feature type="compositionally biased region" description="Basic and acidic residues" evidence="1">
    <location>
        <begin position="36"/>
        <end position="51"/>
    </location>
</feature>
<evidence type="ECO:0000256" key="1">
    <source>
        <dbReference type="SAM" id="MobiDB-lite"/>
    </source>
</evidence>
<proteinExistence type="predicted"/>
<dbReference type="HOGENOM" id="CLU_1854627_0_0_1"/>
<evidence type="ECO:0000313" key="2">
    <source>
        <dbReference type="EMBL" id="EER45069.1"/>
    </source>
</evidence>
<feature type="region of interest" description="Disordered" evidence="1">
    <location>
        <begin position="20"/>
        <end position="51"/>
    </location>
</feature>
<reference evidence="3" key="1">
    <citation type="submission" date="2009-05" db="EMBL/GenBank/DDBJ databases">
        <title>The genome sequence of Ajellomyces capsulatus strain H143.</title>
        <authorList>
            <person name="Champion M."/>
            <person name="Cuomo C.A."/>
            <person name="Ma L.-J."/>
            <person name="Henn M.R."/>
            <person name="Sil A."/>
            <person name="Goldman B."/>
            <person name="Young S.K."/>
            <person name="Kodira C.D."/>
            <person name="Zeng Q."/>
            <person name="Koehrsen M."/>
            <person name="Alvarado L."/>
            <person name="Berlin A.M."/>
            <person name="Borenstein D."/>
            <person name="Chen Z."/>
            <person name="Engels R."/>
            <person name="Freedman E."/>
            <person name="Gellesch M."/>
            <person name="Goldberg J."/>
            <person name="Griggs A."/>
            <person name="Gujja S."/>
            <person name="Heiman D.I."/>
            <person name="Hepburn T.A."/>
            <person name="Howarth C."/>
            <person name="Jen D."/>
            <person name="Larson L."/>
            <person name="Lewis B."/>
            <person name="Mehta T."/>
            <person name="Park D."/>
            <person name="Pearson M."/>
            <person name="Roberts A."/>
            <person name="Saif S."/>
            <person name="Shea T.D."/>
            <person name="Shenoy N."/>
            <person name="Sisk P."/>
            <person name="Stolte C."/>
            <person name="Sykes S."/>
            <person name="Walk T."/>
            <person name="White J."/>
            <person name="Yandava C."/>
            <person name="Klein B."/>
            <person name="McEwen J.G."/>
            <person name="Puccia R."/>
            <person name="Goldman G.H."/>
            <person name="Felipe M.S."/>
            <person name="Nino-Vega G."/>
            <person name="San-Blas G."/>
            <person name="Taylor J.W."/>
            <person name="Mendoza L."/>
            <person name="Galagan J.E."/>
            <person name="Nusbaum C."/>
            <person name="Birren B.W."/>
        </authorList>
    </citation>
    <scope>NUCLEOTIDE SEQUENCE [LARGE SCALE GENOMIC DNA]</scope>
    <source>
        <strain evidence="3">H143</strain>
    </source>
</reference>
<organism evidence="2 3">
    <name type="scientific">Ajellomyces capsulatus (strain H143)</name>
    <name type="common">Darling's disease fungus</name>
    <name type="synonym">Histoplasma capsulatum</name>
    <dbReference type="NCBI Taxonomy" id="544712"/>
    <lineage>
        <taxon>Eukaryota</taxon>
        <taxon>Fungi</taxon>
        <taxon>Dikarya</taxon>
        <taxon>Ascomycota</taxon>
        <taxon>Pezizomycotina</taxon>
        <taxon>Eurotiomycetes</taxon>
        <taxon>Eurotiomycetidae</taxon>
        <taxon>Onygenales</taxon>
        <taxon>Ajellomycetaceae</taxon>
        <taxon>Histoplasma</taxon>
    </lineage>
</organism>
<gene>
    <name evidence="2" type="ORF">HCDG_00648</name>
</gene>
<dbReference type="EMBL" id="GG692419">
    <property type="protein sequence ID" value="EER45069.1"/>
    <property type="molecule type" value="Genomic_DNA"/>
</dbReference>
<protein>
    <submittedName>
        <fullName evidence="2">Uncharacterized protein</fullName>
    </submittedName>
</protein>
<evidence type="ECO:0000313" key="3">
    <source>
        <dbReference type="Proteomes" id="UP000002624"/>
    </source>
</evidence>
<dbReference type="Proteomes" id="UP000002624">
    <property type="component" value="Unassembled WGS sequence"/>
</dbReference>
<dbReference type="AlphaFoldDB" id="C6H1R6"/>
<dbReference type="VEuPathDB" id="FungiDB:HCDG_00648"/>
<accession>C6H1R6</accession>